<dbReference type="SUPFAM" id="SSF103473">
    <property type="entry name" value="MFS general substrate transporter"/>
    <property type="match status" value="1"/>
</dbReference>
<dbReference type="OrthoDB" id="291268at2759"/>
<feature type="transmembrane region" description="Helical" evidence="1">
    <location>
        <begin position="58"/>
        <end position="77"/>
    </location>
</feature>
<dbReference type="Proteomes" id="UP000039865">
    <property type="component" value="Unassembled WGS sequence"/>
</dbReference>
<keyword evidence="1" id="KW-1133">Transmembrane helix</keyword>
<feature type="transmembrane region" description="Helical" evidence="1">
    <location>
        <begin position="117"/>
        <end position="138"/>
    </location>
</feature>
<dbReference type="InParanoid" id="A0A078ANS4"/>
<evidence type="ECO:0000256" key="1">
    <source>
        <dbReference type="SAM" id="Phobius"/>
    </source>
</evidence>
<accession>A0A078ANS4</accession>
<reference evidence="2 3" key="1">
    <citation type="submission" date="2014-06" db="EMBL/GenBank/DDBJ databases">
        <authorList>
            <person name="Swart Estienne"/>
        </authorList>
    </citation>
    <scope>NUCLEOTIDE SEQUENCE [LARGE SCALE GENOMIC DNA]</scope>
    <source>
        <strain evidence="2 3">130c</strain>
    </source>
</reference>
<name>A0A078ANS4_STYLE</name>
<organism evidence="2 3">
    <name type="scientific">Stylonychia lemnae</name>
    <name type="common">Ciliate</name>
    <dbReference type="NCBI Taxonomy" id="5949"/>
    <lineage>
        <taxon>Eukaryota</taxon>
        <taxon>Sar</taxon>
        <taxon>Alveolata</taxon>
        <taxon>Ciliophora</taxon>
        <taxon>Intramacronucleata</taxon>
        <taxon>Spirotrichea</taxon>
        <taxon>Stichotrichia</taxon>
        <taxon>Sporadotrichida</taxon>
        <taxon>Oxytrichidae</taxon>
        <taxon>Stylonychinae</taxon>
        <taxon>Stylonychia</taxon>
    </lineage>
</organism>
<keyword evidence="1" id="KW-0472">Membrane</keyword>
<dbReference type="InterPro" id="IPR036259">
    <property type="entry name" value="MFS_trans_sf"/>
</dbReference>
<dbReference type="EMBL" id="CCKQ01011392">
    <property type="protein sequence ID" value="CDW82957.1"/>
    <property type="molecule type" value="Genomic_DNA"/>
</dbReference>
<keyword evidence="3" id="KW-1185">Reference proteome</keyword>
<feature type="transmembrane region" description="Helical" evidence="1">
    <location>
        <begin position="144"/>
        <end position="165"/>
    </location>
</feature>
<evidence type="ECO:0000313" key="2">
    <source>
        <dbReference type="EMBL" id="CDW82957.1"/>
    </source>
</evidence>
<keyword evidence="1" id="KW-0812">Transmembrane</keyword>
<protein>
    <submittedName>
        <fullName evidence="2">Uncharacterized protein</fullName>
    </submittedName>
</protein>
<proteinExistence type="predicted"/>
<evidence type="ECO:0000313" key="3">
    <source>
        <dbReference type="Proteomes" id="UP000039865"/>
    </source>
</evidence>
<feature type="transmembrane region" description="Helical" evidence="1">
    <location>
        <begin position="83"/>
        <end position="105"/>
    </location>
</feature>
<dbReference type="AlphaFoldDB" id="A0A078ANS4"/>
<gene>
    <name evidence="2" type="primary">Contig7776.g8287</name>
    <name evidence="2" type="ORF">STYLEM_11994</name>
</gene>
<dbReference type="Gene3D" id="1.20.1250.20">
    <property type="entry name" value="MFS general substrate transporter like domains"/>
    <property type="match status" value="1"/>
</dbReference>
<sequence length="185" mass="20630">MVIMCIVWTTALFNLHLMDFVLPNIKGNIHINNMLQTTGQFLAYGISVPIINKIGIKLSFVLFLTLCCFTSLFYILVSKKSTIFIAVLVFLSKLGSSPIYTLTYISSNKLFPANIKATLFSICNIFARSITIGAPSVAVMKQPIPFVAFGVASFICLISTIFLNFNKLETNQNKLQRIAKMDLKE</sequence>